<sequence length="119" mass="13596">MHEGHFLRHSRRTKRTYSARRDELIKCLKQFNLQTYTAGLSVLINLLPSLVDQKITNEALAINLAPAPLSLWYQNPKNTVSGLMLGMAFFEKESASNFYHLNSAFLLFLIILFIPNGLQ</sequence>
<dbReference type="EMBL" id="LS999521">
    <property type="protein sequence ID" value="VAX44188.1"/>
    <property type="molecule type" value="Genomic_DNA"/>
</dbReference>
<keyword evidence="1" id="KW-0472">Membrane</keyword>
<evidence type="ECO:0000256" key="1">
    <source>
        <dbReference type="SAM" id="Phobius"/>
    </source>
</evidence>
<dbReference type="AlphaFoldDB" id="A0A446ZI91"/>
<name>A0A446ZI91_ACICA</name>
<dbReference type="Gene3D" id="3.40.640.10">
    <property type="entry name" value="Type I PLP-dependent aspartate aminotransferase-like (Major domain)"/>
    <property type="match status" value="1"/>
</dbReference>
<gene>
    <name evidence="2" type="ORF">AC2117_01367</name>
</gene>
<keyword evidence="1" id="KW-0812">Transmembrane</keyword>
<evidence type="ECO:0000313" key="2">
    <source>
        <dbReference type="EMBL" id="VAX44188.1"/>
    </source>
</evidence>
<accession>A0A446ZI91</accession>
<proteinExistence type="predicted"/>
<protein>
    <submittedName>
        <fullName evidence="2">Uncharacterized protein</fullName>
    </submittedName>
</protein>
<dbReference type="InterPro" id="IPR015421">
    <property type="entry name" value="PyrdxlP-dep_Trfase_major"/>
</dbReference>
<keyword evidence="1" id="KW-1133">Transmembrane helix</keyword>
<dbReference type="Proteomes" id="UP000294355">
    <property type="component" value="Chromosome"/>
</dbReference>
<evidence type="ECO:0000313" key="3">
    <source>
        <dbReference type="Proteomes" id="UP000294355"/>
    </source>
</evidence>
<reference evidence="2 3" key="1">
    <citation type="submission" date="2018-08" db="EMBL/GenBank/DDBJ databases">
        <authorList>
            <person name="Gonzaga-Molto A."/>
        </authorList>
    </citation>
    <scope>NUCLEOTIDE SEQUENCE [LARGE SCALE GENOMIC DNA]</scope>
    <source>
        <strain evidence="2">Acinetobacter calcoaceticus str. 2117</strain>
    </source>
</reference>
<feature type="transmembrane region" description="Helical" evidence="1">
    <location>
        <begin position="98"/>
        <end position="118"/>
    </location>
</feature>
<organism evidence="2 3">
    <name type="scientific">Acinetobacter calcoaceticus</name>
    <dbReference type="NCBI Taxonomy" id="471"/>
    <lineage>
        <taxon>Bacteria</taxon>
        <taxon>Pseudomonadati</taxon>
        <taxon>Pseudomonadota</taxon>
        <taxon>Gammaproteobacteria</taxon>
        <taxon>Moraxellales</taxon>
        <taxon>Moraxellaceae</taxon>
        <taxon>Acinetobacter</taxon>
        <taxon>Acinetobacter calcoaceticus/baumannii complex</taxon>
    </lineage>
</organism>
<dbReference type="RefSeq" id="WP_227549235.1">
    <property type="nucleotide sequence ID" value="NZ_LS999521.1"/>
</dbReference>